<dbReference type="EC" id="5.4.99.25" evidence="3"/>
<dbReference type="PANTHER" id="PTHR13767:SF2">
    <property type="entry name" value="PSEUDOURIDYLATE SYNTHASE TRUB1"/>
    <property type="match status" value="1"/>
</dbReference>
<dbReference type="EMBL" id="CP088155">
    <property type="protein sequence ID" value="WYM97063.1"/>
    <property type="molecule type" value="Genomic_DNA"/>
</dbReference>
<evidence type="ECO:0000256" key="4">
    <source>
        <dbReference type="ARBA" id="ARBA00022694"/>
    </source>
</evidence>
<evidence type="ECO:0000313" key="7">
    <source>
        <dbReference type="EMBL" id="WYM97063.1"/>
    </source>
</evidence>
<keyword evidence="8" id="KW-1185">Reference proteome</keyword>
<sequence length="293" mass="33941">MFYAINKPKNISSFNEIKKFANENNILKIGHCGTLDPLASGLLIVATNEHTKLIDYIYSNYKCYKVSVKLHFSSPSYDEGSEVSKLNNNISITKKALLKALRALEKTKTQIPPIFSAKKINGIRAYEYARKNKEINLKSINIDIKWLRLISFNIKNQTFIFKCNVSKGTYIRSLVHDLGLTLKTDAIVTNLYRYSIGNIKIKNFKNKKINNFKKLFNVKLISLNIEDLYNILNKKEIFKNKYCNINTNILFMFKKQIIAYGLIEFGVFRFTKIFYPQLEAIIKKNKGDCNDKI</sequence>
<dbReference type="InterPro" id="IPR014780">
    <property type="entry name" value="tRNA_psdUridine_synth_TruB"/>
</dbReference>
<gene>
    <name evidence="7" type="ORF">LQ356_02480</name>
</gene>
<comment type="catalytic activity">
    <reaction evidence="1">
        <text>uridine(55) in tRNA = pseudouridine(55) in tRNA</text>
        <dbReference type="Rhea" id="RHEA:42532"/>
        <dbReference type="Rhea" id="RHEA-COMP:10101"/>
        <dbReference type="Rhea" id="RHEA-COMP:10102"/>
        <dbReference type="ChEBI" id="CHEBI:65314"/>
        <dbReference type="ChEBI" id="CHEBI:65315"/>
        <dbReference type="EC" id="5.4.99.25"/>
    </reaction>
</comment>
<name>A0ABZ2TPG2_9BACT</name>
<dbReference type="Pfam" id="PF01509">
    <property type="entry name" value="TruB_N"/>
    <property type="match status" value="1"/>
</dbReference>
<evidence type="ECO:0000256" key="3">
    <source>
        <dbReference type="ARBA" id="ARBA00012787"/>
    </source>
</evidence>
<dbReference type="RefSeq" id="WP_405311287.1">
    <property type="nucleotide sequence ID" value="NZ_CP088155.1"/>
</dbReference>
<proteinExistence type="inferred from homology"/>
<dbReference type="Proteomes" id="UP001622612">
    <property type="component" value="Chromosome"/>
</dbReference>
<protein>
    <recommendedName>
        <fullName evidence="3">tRNA pseudouridine(55) synthase</fullName>
        <ecNumber evidence="3">5.4.99.25</ecNumber>
    </recommendedName>
</protein>
<dbReference type="InterPro" id="IPR020103">
    <property type="entry name" value="PsdUridine_synth_cat_dom_sf"/>
</dbReference>
<dbReference type="InterPro" id="IPR002501">
    <property type="entry name" value="PsdUridine_synth_N"/>
</dbReference>
<keyword evidence="4" id="KW-0819">tRNA processing</keyword>
<evidence type="ECO:0000256" key="2">
    <source>
        <dbReference type="ARBA" id="ARBA00005642"/>
    </source>
</evidence>
<feature type="domain" description="Pseudouridine synthase II N-terminal" evidence="6">
    <location>
        <begin position="26"/>
        <end position="171"/>
    </location>
</feature>
<dbReference type="SUPFAM" id="SSF55120">
    <property type="entry name" value="Pseudouridine synthase"/>
    <property type="match status" value="1"/>
</dbReference>
<evidence type="ECO:0000256" key="1">
    <source>
        <dbReference type="ARBA" id="ARBA00000385"/>
    </source>
</evidence>
<evidence type="ECO:0000259" key="6">
    <source>
        <dbReference type="Pfam" id="PF01509"/>
    </source>
</evidence>
<comment type="similarity">
    <text evidence="2">Belongs to the pseudouridine synthase TruB family. Type 1 subfamily.</text>
</comment>
<organism evidence="7 8">
    <name type="scientific">Metamycoplasma faucium</name>
    <dbReference type="NCBI Taxonomy" id="56142"/>
    <lineage>
        <taxon>Bacteria</taxon>
        <taxon>Bacillati</taxon>
        <taxon>Mycoplasmatota</taxon>
        <taxon>Mycoplasmoidales</taxon>
        <taxon>Metamycoplasmataceae</taxon>
        <taxon>Metamycoplasma</taxon>
    </lineage>
</organism>
<keyword evidence="5" id="KW-0413">Isomerase</keyword>
<dbReference type="Gene3D" id="3.30.2350.10">
    <property type="entry name" value="Pseudouridine synthase"/>
    <property type="match status" value="1"/>
</dbReference>
<accession>A0ABZ2TPG2</accession>
<evidence type="ECO:0000313" key="8">
    <source>
        <dbReference type="Proteomes" id="UP001622612"/>
    </source>
</evidence>
<evidence type="ECO:0000256" key="5">
    <source>
        <dbReference type="ARBA" id="ARBA00023235"/>
    </source>
</evidence>
<dbReference type="PANTHER" id="PTHR13767">
    <property type="entry name" value="TRNA-PSEUDOURIDINE SYNTHASE"/>
    <property type="match status" value="1"/>
</dbReference>
<reference evidence="7" key="1">
    <citation type="submission" date="2021-11" db="EMBL/GenBank/DDBJ databases">
        <title>The first genome sequence of unculturable Mycoplasma faucium obtained by de novo assembly of metagenomic reads.</title>
        <authorList>
            <person name="Sabat A.J."/>
            <person name="Bathoorn E."/>
            <person name="Akkerboom V."/>
            <person name="Friedrich A.W."/>
        </authorList>
    </citation>
    <scope>NUCLEOTIDE SEQUENCE [LARGE SCALE GENOMIC DNA]</scope>
    <source>
        <strain evidence="7">UMCG-MFM1</strain>
    </source>
</reference>